<protein>
    <submittedName>
        <fullName evidence="2">Uncharacterized protein</fullName>
    </submittedName>
</protein>
<reference evidence="2 3" key="1">
    <citation type="journal article" date="2019" name="Commun. Biol.">
        <title>The bagworm genome reveals a unique fibroin gene that provides high tensile strength.</title>
        <authorList>
            <person name="Kono N."/>
            <person name="Nakamura H."/>
            <person name="Ohtoshi R."/>
            <person name="Tomita M."/>
            <person name="Numata K."/>
            <person name="Arakawa K."/>
        </authorList>
    </citation>
    <scope>NUCLEOTIDE SEQUENCE [LARGE SCALE GENOMIC DNA]</scope>
</reference>
<evidence type="ECO:0000313" key="3">
    <source>
        <dbReference type="Proteomes" id="UP000299102"/>
    </source>
</evidence>
<proteinExistence type="predicted"/>
<evidence type="ECO:0000313" key="2">
    <source>
        <dbReference type="EMBL" id="GBP32142.1"/>
    </source>
</evidence>
<organism evidence="2 3">
    <name type="scientific">Eumeta variegata</name>
    <name type="common">Bagworm moth</name>
    <name type="synonym">Eumeta japonica</name>
    <dbReference type="NCBI Taxonomy" id="151549"/>
    <lineage>
        <taxon>Eukaryota</taxon>
        <taxon>Metazoa</taxon>
        <taxon>Ecdysozoa</taxon>
        <taxon>Arthropoda</taxon>
        <taxon>Hexapoda</taxon>
        <taxon>Insecta</taxon>
        <taxon>Pterygota</taxon>
        <taxon>Neoptera</taxon>
        <taxon>Endopterygota</taxon>
        <taxon>Lepidoptera</taxon>
        <taxon>Glossata</taxon>
        <taxon>Ditrysia</taxon>
        <taxon>Tineoidea</taxon>
        <taxon>Psychidae</taxon>
        <taxon>Oiketicinae</taxon>
        <taxon>Eumeta</taxon>
    </lineage>
</organism>
<name>A0A4C1V1I8_EUMVA</name>
<sequence>MFLFRDSEVVAGLDTQPRVAAARPGRLLAAPPLDISIRSPSFIVRVTLVRARPDDHLTPSQTRPVHFSADKHCYLTALKFIEPAISRRFSSVQARALPRHAIALNPVADFHSPPHPPPLPSHSVSPHHRSFSFNISPLHPSPNKASI</sequence>
<accession>A0A4C1V1I8</accession>
<dbReference type="Proteomes" id="UP000299102">
    <property type="component" value="Unassembled WGS sequence"/>
</dbReference>
<gene>
    <name evidence="2" type="ORF">EVAR_80909_1</name>
</gene>
<evidence type="ECO:0000256" key="1">
    <source>
        <dbReference type="SAM" id="MobiDB-lite"/>
    </source>
</evidence>
<comment type="caution">
    <text evidence="2">The sequence shown here is derived from an EMBL/GenBank/DDBJ whole genome shotgun (WGS) entry which is preliminary data.</text>
</comment>
<keyword evidence="3" id="KW-1185">Reference proteome</keyword>
<dbReference type="EMBL" id="BGZK01000255">
    <property type="protein sequence ID" value="GBP32142.1"/>
    <property type="molecule type" value="Genomic_DNA"/>
</dbReference>
<dbReference type="AlphaFoldDB" id="A0A4C1V1I8"/>
<feature type="region of interest" description="Disordered" evidence="1">
    <location>
        <begin position="108"/>
        <end position="127"/>
    </location>
</feature>